<dbReference type="HOGENOM" id="CLU_2060261_0_0_7"/>
<dbReference type="AlphaFoldDB" id="A0LKI6"/>
<evidence type="ECO:0000313" key="2">
    <source>
        <dbReference type="EMBL" id="ABK17938.1"/>
    </source>
</evidence>
<dbReference type="InParanoid" id="A0LKI6"/>
<feature type="region of interest" description="Disordered" evidence="1">
    <location>
        <begin position="40"/>
        <end position="99"/>
    </location>
</feature>
<protein>
    <submittedName>
        <fullName evidence="2">Uncharacterized protein</fullName>
    </submittedName>
</protein>
<feature type="compositionally biased region" description="Basic and acidic residues" evidence="1">
    <location>
        <begin position="56"/>
        <end position="66"/>
    </location>
</feature>
<evidence type="ECO:0000313" key="3">
    <source>
        <dbReference type="Proteomes" id="UP000001784"/>
    </source>
</evidence>
<keyword evidence="3" id="KW-1185">Reference proteome</keyword>
<dbReference type="EMBL" id="CP000478">
    <property type="protein sequence ID" value="ABK17938.1"/>
    <property type="molecule type" value="Genomic_DNA"/>
</dbReference>
<sequence>MIASFTVQNPTVRPSSRILTFPVKIVVYTEGQTYTFHKSGTIVPSEGTGPLLSPECRSDSHKDAVIRKATPSIPGPPPGRSQQTEPRRASPTQAPKLRPVAGTGLFFRHAHSVVHTRFP</sequence>
<gene>
    <name evidence="2" type="ordered locus">Sfum_2256</name>
</gene>
<dbReference type="Proteomes" id="UP000001784">
    <property type="component" value="Chromosome"/>
</dbReference>
<proteinExistence type="predicted"/>
<evidence type="ECO:0000256" key="1">
    <source>
        <dbReference type="SAM" id="MobiDB-lite"/>
    </source>
</evidence>
<organism evidence="2 3">
    <name type="scientific">Syntrophobacter fumaroxidans (strain DSM 10017 / MPOB)</name>
    <dbReference type="NCBI Taxonomy" id="335543"/>
    <lineage>
        <taxon>Bacteria</taxon>
        <taxon>Pseudomonadati</taxon>
        <taxon>Thermodesulfobacteriota</taxon>
        <taxon>Syntrophobacteria</taxon>
        <taxon>Syntrophobacterales</taxon>
        <taxon>Syntrophobacteraceae</taxon>
        <taxon>Syntrophobacter</taxon>
    </lineage>
</organism>
<dbReference type="KEGG" id="sfu:Sfum_2256"/>
<reference evidence="2 3" key="1">
    <citation type="submission" date="2006-10" db="EMBL/GenBank/DDBJ databases">
        <title>Complete sequence of Syntrophobacter fumaroxidans MPOB.</title>
        <authorList>
            <consortium name="US DOE Joint Genome Institute"/>
            <person name="Copeland A."/>
            <person name="Lucas S."/>
            <person name="Lapidus A."/>
            <person name="Barry K."/>
            <person name="Detter J.C."/>
            <person name="Glavina del Rio T."/>
            <person name="Hammon N."/>
            <person name="Israni S."/>
            <person name="Pitluck S."/>
            <person name="Goltsman E.G."/>
            <person name="Martinez M."/>
            <person name="Schmutz J."/>
            <person name="Larimer F."/>
            <person name="Land M."/>
            <person name="Hauser L."/>
            <person name="Kyrpides N."/>
            <person name="Kim E."/>
            <person name="Boone D.R."/>
            <person name="Brockman F."/>
            <person name="Culley D."/>
            <person name="Ferry J."/>
            <person name="Gunsalus R."/>
            <person name="McInerney M.J."/>
            <person name="Morrison M."/>
            <person name="Plugge C."/>
            <person name="Rohlin L."/>
            <person name="Scholten J."/>
            <person name="Sieber J."/>
            <person name="Stams A.J.M."/>
            <person name="Worm P."/>
            <person name="Henstra A.M."/>
            <person name="Richardson P."/>
        </authorList>
    </citation>
    <scope>NUCLEOTIDE SEQUENCE [LARGE SCALE GENOMIC DNA]</scope>
    <source>
        <strain evidence="3">DSM 10017 / MPOB</strain>
    </source>
</reference>
<accession>A0LKI6</accession>
<name>A0LKI6_SYNFM</name>